<evidence type="ECO:0000256" key="4">
    <source>
        <dbReference type="ARBA" id="ARBA00023295"/>
    </source>
</evidence>
<evidence type="ECO:0000256" key="2">
    <source>
        <dbReference type="ARBA" id="ARBA00023001"/>
    </source>
</evidence>
<sequence length="332" mass="38696">MHVVRLVGLVFFLFGVPTLGWDPHAVRGVSWYGMETEIQNLEGLNVFDVETHMDRMSHFGFNTLRLPFAMEGVLSGVYENNGAYDTLHKVFQSAERYPMGVILDLHRLFFHTTSPLWHSSLAVHHVSNTEETVVLSETNVLRGWKDLLDRFSFYPSLLGIDLYNEPHGEASFHTGNKSTDFQLFIERAMQELNVSFFFATGIHWGQDMRSYSHLPESYRSRLVLSPHVYGPTVSTMEKDDWKTDPSILVYRWNTYFGYLDTMGWTVVIGEFGASQYSTEDMLWLSYFVDYLRQRNMGWIFWAWNPWSHDVQGFLQGDWKTPVPEKWRLLSSL</sequence>
<reference evidence="7" key="1">
    <citation type="journal article" date="2020" name="Nature">
        <title>Giant virus diversity and host interactions through global metagenomics.</title>
        <authorList>
            <person name="Schulz F."/>
            <person name="Roux S."/>
            <person name="Paez-Espino D."/>
            <person name="Jungbluth S."/>
            <person name="Walsh D.A."/>
            <person name="Denef V.J."/>
            <person name="McMahon K.D."/>
            <person name="Konstantinidis K.T."/>
            <person name="Eloe-Fadrosh E.A."/>
            <person name="Kyrpides N.C."/>
            <person name="Woyke T."/>
        </authorList>
    </citation>
    <scope>NUCLEOTIDE SEQUENCE</scope>
    <source>
        <strain evidence="7">GVMAG-M-3300023184-71</strain>
    </source>
</reference>
<evidence type="ECO:0000256" key="3">
    <source>
        <dbReference type="ARBA" id="ARBA00023277"/>
    </source>
</evidence>
<dbReference type="Pfam" id="PF00150">
    <property type="entry name" value="Cellulase"/>
    <property type="match status" value="1"/>
</dbReference>
<protein>
    <recommendedName>
        <fullName evidence="6">Glycoside hydrolase family 5 domain-containing protein</fullName>
    </recommendedName>
</protein>
<dbReference type="InterPro" id="IPR018087">
    <property type="entry name" value="Glyco_hydro_5_CS"/>
</dbReference>
<feature type="domain" description="Glycoside hydrolase family 5" evidence="6">
    <location>
        <begin position="28"/>
        <end position="305"/>
    </location>
</feature>
<keyword evidence="5" id="KW-0624">Polysaccharide degradation</keyword>
<keyword evidence="3" id="KW-0119">Carbohydrate metabolism</keyword>
<organism evidence="7">
    <name type="scientific">viral metagenome</name>
    <dbReference type="NCBI Taxonomy" id="1070528"/>
    <lineage>
        <taxon>unclassified sequences</taxon>
        <taxon>metagenomes</taxon>
        <taxon>organismal metagenomes</taxon>
    </lineage>
</organism>
<dbReference type="Gene3D" id="3.20.20.80">
    <property type="entry name" value="Glycosidases"/>
    <property type="match status" value="1"/>
</dbReference>
<dbReference type="InterPro" id="IPR001547">
    <property type="entry name" value="Glyco_hydro_5"/>
</dbReference>
<dbReference type="PANTHER" id="PTHR35923:SF2">
    <property type="entry name" value="ENDOGLUCANASE"/>
    <property type="match status" value="1"/>
</dbReference>
<dbReference type="PANTHER" id="PTHR35923">
    <property type="entry name" value="MAJOR EXTRACELLULAR ENDOGLUCANASE"/>
    <property type="match status" value="1"/>
</dbReference>
<evidence type="ECO:0000313" key="7">
    <source>
        <dbReference type="EMBL" id="QHT90812.1"/>
    </source>
</evidence>
<evidence type="ECO:0000256" key="5">
    <source>
        <dbReference type="ARBA" id="ARBA00023326"/>
    </source>
</evidence>
<dbReference type="EMBL" id="MN740160">
    <property type="protein sequence ID" value="QHT90812.1"/>
    <property type="molecule type" value="Genomic_DNA"/>
</dbReference>
<accession>A0A6C0ID51</accession>
<name>A0A6C0ID51_9ZZZZ</name>
<dbReference type="GO" id="GO:0030245">
    <property type="term" value="P:cellulose catabolic process"/>
    <property type="evidence" value="ECO:0007669"/>
    <property type="project" value="UniProtKB-KW"/>
</dbReference>
<dbReference type="PROSITE" id="PS00659">
    <property type="entry name" value="GLYCOSYL_HYDROL_F5"/>
    <property type="match status" value="1"/>
</dbReference>
<dbReference type="AlphaFoldDB" id="A0A6C0ID51"/>
<evidence type="ECO:0000259" key="6">
    <source>
        <dbReference type="Pfam" id="PF00150"/>
    </source>
</evidence>
<keyword evidence="1" id="KW-0378">Hydrolase</keyword>
<keyword evidence="2" id="KW-0136">Cellulose degradation</keyword>
<dbReference type="SUPFAM" id="SSF51445">
    <property type="entry name" value="(Trans)glycosidases"/>
    <property type="match status" value="1"/>
</dbReference>
<evidence type="ECO:0000256" key="1">
    <source>
        <dbReference type="ARBA" id="ARBA00022801"/>
    </source>
</evidence>
<dbReference type="InterPro" id="IPR017853">
    <property type="entry name" value="GH"/>
</dbReference>
<proteinExistence type="predicted"/>
<keyword evidence="4" id="KW-0326">Glycosidase</keyword>
<dbReference type="GO" id="GO:0004553">
    <property type="term" value="F:hydrolase activity, hydrolyzing O-glycosyl compounds"/>
    <property type="evidence" value="ECO:0007669"/>
    <property type="project" value="InterPro"/>
</dbReference>